<name>A0A833H1L5_9LEPT</name>
<dbReference type="PANTHER" id="PTHR42663:SF4">
    <property type="entry name" value="SLL1036 PROTEIN"/>
    <property type="match status" value="1"/>
</dbReference>
<evidence type="ECO:0000313" key="2">
    <source>
        <dbReference type="EMBL" id="KAB2932601.1"/>
    </source>
</evidence>
<accession>A0A833H1L5</accession>
<reference evidence="2 3" key="1">
    <citation type="submission" date="2019-10" db="EMBL/GenBank/DDBJ databases">
        <title>Extracellular Electron Transfer in a Candidatus Methanoperedens spp. Enrichment Culture.</title>
        <authorList>
            <person name="Berger S."/>
            <person name="Rangel Shaw D."/>
            <person name="Berben T."/>
            <person name="In 'T Zandt M."/>
            <person name="Frank J."/>
            <person name="Reimann J."/>
            <person name="Jetten M.S.M."/>
            <person name="Welte C.U."/>
        </authorList>
    </citation>
    <scope>NUCLEOTIDE SEQUENCE [LARGE SCALE GENOMIC DNA]</scope>
    <source>
        <strain evidence="2">SB12</strain>
    </source>
</reference>
<dbReference type="Pfam" id="PF12706">
    <property type="entry name" value="Lactamase_B_2"/>
    <property type="match status" value="1"/>
</dbReference>
<dbReference type="InterPro" id="IPR001279">
    <property type="entry name" value="Metallo-B-lactamas"/>
</dbReference>
<protein>
    <submittedName>
        <fullName evidence="2">MBL fold metallo-hydrolase</fullName>
    </submittedName>
</protein>
<evidence type="ECO:0000259" key="1">
    <source>
        <dbReference type="SMART" id="SM00849"/>
    </source>
</evidence>
<evidence type="ECO:0000313" key="3">
    <source>
        <dbReference type="Proteomes" id="UP000460298"/>
    </source>
</evidence>
<dbReference type="Gene3D" id="3.60.15.10">
    <property type="entry name" value="Ribonuclease Z/Hydroxyacylglutathione hydrolase-like"/>
    <property type="match status" value="1"/>
</dbReference>
<dbReference type="PANTHER" id="PTHR42663">
    <property type="entry name" value="HYDROLASE C777.06C-RELATED-RELATED"/>
    <property type="match status" value="1"/>
</dbReference>
<keyword evidence="2" id="KW-0378">Hydrolase</keyword>
<sequence length="319" mass="37010">MIIKLYGVRGSLPAPLLNRDLRSRLREILRLAVERQLNSVDRIDPFLDDLPDYLGFTTGGDTTCITVRRNEELFIVDAGTGLRVLGDELLPGPAGQGKAVLHIFFTHTHWDHIHGLPFFKPLYIPGNEIHFYSPLPDLEERLAYQTDERFFPMPFHRTASTKFFHRLDGELEIRPGLLIDTYPLKHPGGSFAYRFREAGRKFVFATDVEFNGDDLLDRNDHLNFFSEADLLILDAQYTLDESFMKIDWGHTSFSMAVNCAVHWKVKNLVLTHHEPAYNDRRIYENYENAIEHRRILKQDRPRIYLAREGTVYHVGDEVV</sequence>
<dbReference type="GO" id="GO:0016787">
    <property type="term" value="F:hydrolase activity"/>
    <property type="evidence" value="ECO:0007669"/>
    <property type="project" value="UniProtKB-KW"/>
</dbReference>
<feature type="domain" description="Metallo-beta-lactamase" evidence="1">
    <location>
        <begin position="61"/>
        <end position="250"/>
    </location>
</feature>
<dbReference type="SUPFAM" id="SSF56281">
    <property type="entry name" value="Metallo-hydrolase/oxidoreductase"/>
    <property type="match status" value="1"/>
</dbReference>
<dbReference type="Proteomes" id="UP000460298">
    <property type="component" value="Unassembled WGS sequence"/>
</dbReference>
<organism evidence="2 3">
    <name type="scientific">Leptonema illini</name>
    <dbReference type="NCBI Taxonomy" id="183"/>
    <lineage>
        <taxon>Bacteria</taxon>
        <taxon>Pseudomonadati</taxon>
        <taxon>Spirochaetota</taxon>
        <taxon>Spirochaetia</taxon>
        <taxon>Leptospirales</taxon>
        <taxon>Leptospiraceae</taxon>
        <taxon>Leptonema</taxon>
    </lineage>
</organism>
<gene>
    <name evidence="2" type="ORF">F9K24_09485</name>
</gene>
<dbReference type="CDD" id="cd07715">
    <property type="entry name" value="TaR3-like_MBL-fold"/>
    <property type="match status" value="1"/>
</dbReference>
<proteinExistence type="predicted"/>
<dbReference type="EMBL" id="WBUI01000008">
    <property type="protein sequence ID" value="KAB2932601.1"/>
    <property type="molecule type" value="Genomic_DNA"/>
</dbReference>
<dbReference type="SMART" id="SM00849">
    <property type="entry name" value="Lactamase_B"/>
    <property type="match status" value="1"/>
</dbReference>
<dbReference type="InterPro" id="IPR036866">
    <property type="entry name" value="RibonucZ/Hydroxyglut_hydro"/>
</dbReference>
<dbReference type="AlphaFoldDB" id="A0A833H1L5"/>
<comment type="caution">
    <text evidence="2">The sequence shown here is derived from an EMBL/GenBank/DDBJ whole genome shotgun (WGS) entry which is preliminary data.</text>
</comment>